<proteinExistence type="predicted"/>
<dbReference type="RefSeq" id="WP_338151508.1">
    <property type="nucleotide sequence ID" value="NZ_AODF01000016.1"/>
</dbReference>
<sequence length="770" mass="82782">PYKLNQANLTGKYGKDIFKVRLVVNGTIVRQAEMDGNGNFTFPNVATFIQPGDTVELVGVDSRYQEQKRIPVNVDDSMNFDLTVNQNPYIIGTSTALTGTYGKDLSRVRLSVNGKVVAQAQTDGAGNYNFPNAAQFITSNSDVVKVLGVDSTFAQRAETPVNVQGGLVYDYSLTADPYTLNQTNLTGKYGKDIFKVRLVVNGTIVRQAEMDGNGNYTFPNIASYIKPSDKVELVGVDSRYQEQKRIPVTVTDATDYKLTVVQNPYIVGTSKAITGTYGKDISKVRLFVNGTVVAQATTDSAGNYSFANAAQYIKSDQDVVKVVGVDSSYVQRAEVAVPVQGSIVYDYALTVDPYRLNQANLTGTYGKDIARVRLFINGVVVRQAEVDGNGNYTFPNIGSSIKAGDKVEVVGVDSRFVEQQRIPLSVNENLDYALTVAENPYTIGTSTALSGTYGEDINQVRLVVNGTVVTQAQLDGSGNYTIPNAAQFIKAATDNVQVVGVDKQFVQQASQTVNLASKPVDYALTAPASYELKGKQITGTYGKDLTAVRLLVNGEMKVQAQLDGNGNYTFNNVDSFITSGTDQVVVVGVDSTYQEQARKTIAVTVPKDYTLTQDSYKIGQDALTGKYGADIKAVRLYKDGVLLVNRNVDGSGSFTFPEAYAQIKDDGANYEIVGVDASNVDQIRIPVVVSGSLDFAATANPYTLGDATITGTVGADVKRLQLVVNGTVKRLGTISGSTFSVSGAGIVAGDKVEIYAQDSHFITRTVITVQ</sequence>
<evidence type="ECO:0000313" key="3">
    <source>
        <dbReference type="Proteomes" id="UP000019249"/>
    </source>
</evidence>
<feature type="non-terminal residue" evidence="2">
    <location>
        <position position="1"/>
    </location>
</feature>
<keyword evidence="3" id="KW-1185">Reference proteome</keyword>
<dbReference type="Proteomes" id="UP000019249">
    <property type="component" value="Unassembled WGS sequence"/>
</dbReference>
<dbReference type="Pfam" id="PF20622">
    <property type="entry name" value="Big_15"/>
    <property type="match status" value="8"/>
</dbReference>
<feature type="domain" description="Bacterial Ig" evidence="1">
    <location>
        <begin position="527"/>
        <end position="604"/>
    </location>
</feature>
<feature type="domain" description="Bacterial Ig" evidence="1">
    <location>
        <begin position="2"/>
        <end position="75"/>
    </location>
</feature>
<feature type="domain" description="Bacterial Ig" evidence="1">
    <location>
        <begin position="259"/>
        <end position="334"/>
    </location>
</feature>
<feature type="domain" description="Bacterial Ig" evidence="1">
    <location>
        <begin position="349"/>
        <end position="417"/>
    </location>
</feature>
<protein>
    <recommendedName>
        <fullName evidence="1">Bacterial Ig domain-containing protein</fullName>
    </recommendedName>
</protein>
<dbReference type="EMBL" id="AODF01000016">
    <property type="protein sequence ID" value="EUJ31657.1"/>
    <property type="molecule type" value="Genomic_DNA"/>
</dbReference>
<gene>
    <name evidence="2" type="ORF">MFLO_08597</name>
</gene>
<organism evidence="2 3">
    <name type="scientific">Listeria floridensis FSL S10-1187</name>
    <dbReference type="NCBI Taxonomy" id="1265817"/>
    <lineage>
        <taxon>Bacteria</taxon>
        <taxon>Bacillati</taxon>
        <taxon>Bacillota</taxon>
        <taxon>Bacilli</taxon>
        <taxon>Bacillales</taxon>
        <taxon>Listeriaceae</taxon>
        <taxon>Listeria</taxon>
    </lineage>
</organism>
<feature type="domain" description="Bacterial Ig" evidence="1">
    <location>
        <begin position="435"/>
        <end position="516"/>
    </location>
</feature>
<evidence type="ECO:0000313" key="2">
    <source>
        <dbReference type="EMBL" id="EUJ31657.1"/>
    </source>
</evidence>
<feature type="domain" description="Bacterial Ig" evidence="1">
    <location>
        <begin position="83"/>
        <end position="164"/>
    </location>
</feature>
<feature type="domain" description="Bacterial Ig" evidence="1">
    <location>
        <begin position="172"/>
        <end position="251"/>
    </location>
</feature>
<name>A0ABP3AXW7_9LIST</name>
<reference evidence="2 3" key="1">
    <citation type="journal article" date="2014" name="Int. J. Syst. Evol. Microbiol.">
        <title>Listeria floridensis sp. nov., Listeria aquatica sp. nov., Listeria cornellensis sp. nov., Listeria riparia sp. nov. and Listeria grandensis sp. nov., from agricultural and natural environments.</title>
        <authorList>
            <person name="den Bakker H.C."/>
            <person name="Warchocki S."/>
            <person name="Wright E.M."/>
            <person name="Allred A.F."/>
            <person name="Ahlstrom C."/>
            <person name="Manuel C.S."/>
            <person name="Stasiewicz M.J."/>
            <person name="Burrell A."/>
            <person name="Roof S."/>
            <person name="Strawn L."/>
            <person name="Fortes E.D."/>
            <person name="Nightingale K.K."/>
            <person name="Kephart D."/>
            <person name="Wiedmann M."/>
        </authorList>
    </citation>
    <scope>NUCLEOTIDE SEQUENCE [LARGE SCALE GENOMIC DNA]</scope>
    <source>
        <strain evidence="2 3">FSL S10-1187</strain>
    </source>
</reference>
<evidence type="ECO:0000259" key="1">
    <source>
        <dbReference type="Pfam" id="PF20622"/>
    </source>
</evidence>
<accession>A0ABP3AXW7</accession>
<dbReference type="InterPro" id="IPR046746">
    <property type="entry name" value="Big_15"/>
</dbReference>
<comment type="caution">
    <text evidence="2">The sequence shown here is derived from an EMBL/GenBank/DDBJ whole genome shotgun (WGS) entry which is preliminary data.</text>
</comment>
<feature type="domain" description="Bacterial Ig" evidence="1">
    <location>
        <begin position="698"/>
        <end position="760"/>
    </location>
</feature>